<evidence type="ECO:0000256" key="5">
    <source>
        <dbReference type="ARBA" id="ARBA00022989"/>
    </source>
</evidence>
<dbReference type="PROSITE" id="PS50928">
    <property type="entry name" value="ABC_TM1"/>
    <property type="match status" value="1"/>
</dbReference>
<keyword evidence="5" id="KW-1133">Transmembrane helix</keyword>
<organism evidence="7">
    <name type="scientific">Magallana gigas</name>
    <name type="common">Pacific oyster</name>
    <name type="synonym">Crassostrea gigas</name>
    <dbReference type="NCBI Taxonomy" id="29159"/>
    <lineage>
        <taxon>Eukaryota</taxon>
        <taxon>Metazoa</taxon>
        <taxon>Spiralia</taxon>
        <taxon>Lophotrochozoa</taxon>
        <taxon>Mollusca</taxon>
        <taxon>Bivalvia</taxon>
        <taxon>Autobranchia</taxon>
        <taxon>Pteriomorphia</taxon>
        <taxon>Ostreida</taxon>
        <taxon>Ostreoidea</taxon>
        <taxon>Ostreidae</taxon>
        <taxon>Magallana</taxon>
    </lineage>
</organism>
<dbReference type="InterPro" id="IPR035906">
    <property type="entry name" value="MetI-like_sf"/>
</dbReference>
<protein>
    <submittedName>
        <fullName evidence="7">General L-amino acid transport system permease protein aapQ</fullName>
    </submittedName>
</protein>
<dbReference type="Gene3D" id="1.10.3720.10">
    <property type="entry name" value="MetI-like"/>
    <property type="match status" value="1"/>
</dbReference>
<dbReference type="GO" id="GO:0006865">
    <property type="term" value="P:amino acid transport"/>
    <property type="evidence" value="ECO:0007669"/>
    <property type="project" value="UniProtKB-KW"/>
</dbReference>
<dbReference type="InterPro" id="IPR043429">
    <property type="entry name" value="ArtM/GltK/GlnP/TcyL/YhdX-like"/>
</dbReference>
<evidence type="ECO:0000256" key="6">
    <source>
        <dbReference type="ARBA" id="ARBA00023136"/>
    </source>
</evidence>
<keyword evidence="3" id="KW-0812">Transmembrane</keyword>
<evidence type="ECO:0000256" key="4">
    <source>
        <dbReference type="ARBA" id="ARBA00022970"/>
    </source>
</evidence>
<dbReference type="InParanoid" id="K1PVM4"/>
<evidence type="ECO:0000256" key="2">
    <source>
        <dbReference type="ARBA" id="ARBA00010072"/>
    </source>
</evidence>
<dbReference type="Pfam" id="PF00528">
    <property type="entry name" value="BPD_transp_1"/>
    <property type="match status" value="1"/>
</dbReference>
<accession>K1PVM4</accession>
<dbReference type="SUPFAM" id="SSF161098">
    <property type="entry name" value="MetI-like"/>
    <property type="match status" value="1"/>
</dbReference>
<comment type="subcellular location">
    <subcellularLocation>
        <location evidence="1">Membrane</location>
        <topology evidence="1">Multi-pass membrane protein</topology>
    </subcellularLocation>
</comment>
<gene>
    <name evidence="7" type="ORF">CGI_10001899</name>
</gene>
<keyword evidence="4" id="KW-0029">Amino-acid transport</keyword>
<dbReference type="AlphaFoldDB" id="K1PVM4"/>
<dbReference type="GO" id="GO:0055085">
    <property type="term" value="P:transmembrane transport"/>
    <property type="evidence" value="ECO:0007669"/>
    <property type="project" value="InterPro"/>
</dbReference>
<sequence length="156" mass="17105">MFTFENPVQGNFGWRGGTIFIPEIFVLVISLGVYTATFIAEAVRSGILAVDKGQREAAAALGLKPGFILARIIMPQAMRVIIPPSINQYLNLTKNSSLAMAIGFPDLVAVFAGTTLNQVGQAIEIMLMTMFTYLALSTIVSLFLNWYNSRVKLVER</sequence>
<evidence type="ECO:0000313" key="7">
    <source>
        <dbReference type="EMBL" id="EKC28407.1"/>
    </source>
</evidence>
<dbReference type="HOGENOM" id="CLU_019602_8_1_1"/>
<dbReference type="CDD" id="cd06261">
    <property type="entry name" value="TM_PBP2"/>
    <property type="match status" value="1"/>
</dbReference>
<keyword evidence="6" id="KW-0472">Membrane</keyword>
<dbReference type="EMBL" id="JH817769">
    <property type="protein sequence ID" value="EKC28407.1"/>
    <property type="molecule type" value="Genomic_DNA"/>
</dbReference>
<name>K1PVM4_MAGGI</name>
<keyword evidence="4" id="KW-0813">Transport</keyword>
<dbReference type="InterPro" id="IPR000515">
    <property type="entry name" value="MetI-like"/>
</dbReference>
<dbReference type="PANTHER" id="PTHR30614">
    <property type="entry name" value="MEMBRANE COMPONENT OF AMINO ACID ABC TRANSPORTER"/>
    <property type="match status" value="1"/>
</dbReference>
<comment type="similarity">
    <text evidence="2">Belongs to the binding-protein-dependent transport system permease family. HisMQ subfamily.</text>
</comment>
<dbReference type="PANTHER" id="PTHR30614:SF37">
    <property type="entry name" value="AMINO-ACID ABC TRANSPORTER PERMEASE PROTEIN YHDX-RELATED"/>
    <property type="match status" value="1"/>
</dbReference>
<dbReference type="GO" id="GO:0005886">
    <property type="term" value="C:plasma membrane"/>
    <property type="evidence" value="ECO:0007669"/>
    <property type="project" value="TreeGrafter"/>
</dbReference>
<evidence type="ECO:0000256" key="1">
    <source>
        <dbReference type="ARBA" id="ARBA00004141"/>
    </source>
</evidence>
<reference evidence="7" key="1">
    <citation type="journal article" date="2012" name="Nature">
        <title>The oyster genome reveals stress adaptation and complexity of shell formation.</title>
        <authorList>
            <person name="Zhang G."/>
            <person name="Fang X."/>
            <person name="Guo X."/>
            <person name="Li L."/>
            <person name="Luo R."/>
            <person name="Xu F."/>
            <person name="Yang P."/>
            <person name="Zhang L."/>
            <person name="Wang X."/>
            <person name="Qi H."/>
            <person name="Xiong Z."/>
            <person name="Que H."/>
            <person name="Xie Y."/>
            <person name="Holland P.W."/>
            <person name="Paps J."/>
            <person name="Zhu Y."/>
            <person name="Wu F."/>
            <person name="Chen Y."/>
            <person name="Wang J."/>
            <person name="Peng C."/>
            <person name="Meng J."/>
            <person name="Yang L."/>
            <person name="Liu J."/>
            <person name="Wen B."/>
            <person name="Zhang N."/>
            <person name="Huang Z."/>
            <person name="Zhu Q."/>
            <person name="Feng Y."/>
            <person name="Mount A."/>
            <person name="Hedgecock D."/>
            <person name="Xu Z."/>
            <person name="Liu Y."/>
            <person name="Domazet-Loso T."/>
            <person name="Du Y."/>
            <person name="Sun X."/>
            <person name="Zhang S."/>
            <person name="Liu B."/>
            <person name="Cheng P."/>
            <person name="Jiang X."/>
            <person name="Li J."/>
            <person name="Fan D."/>
            <person name="Wang W."/>
            <person name="Fu W."/>
            <person name="Wang T."/>
            <person name="Wang B."/>
            <person name="Zhang J."/>
            <person name="Peng Z."/>
            <person name="Li Y."/>
            <person name="Li N."/>
            <person name="Wang J."/>
            <person name="Chen M."/>
            <person name="He Y."/>
            <person name="Tan F."/>
            <person name="Song X."/>
            <person name="Zheng Q."/>
            <person name="Huang R."/>
            <person name="Yang H."/>
            <person name="Du X."/>
            <person name="Chen L."/>
            <person name="Yang M."/>
            <person name="Gaffney P.M."/>
            <person name="Wang S."/>
            <person name="Luo L."/>
            <person name="She Z."/>
            <person name="Ming Y."/>
            <person name="Huang W."/>
            <person name="Zhang S."/>
            <person name="Huang B."/>
            <person name="Zhang Y."/>
            <person name="Qu T."/>
            <person name="Ni P."/>
            <person name="Miao G."/>
            <person name="Wang J."/>
            <person name="Wang Q."/>
            <person name="Steinberg C.E."/>
            <person name="Wang H."/>
            <person name="Li N."/>
            <person name="Qian L."/>
            <person name="Zhang G."/>
            <person name="Li Y."/>
            <person name="Yang H."/>
            <person name="Liu X."/>
            <person name="Wang J."/>
            <person name="Yin Y."/>
            <person name="Wang J."/>
        </authorList>
    </citation>
    <scope>NUCLEOTIDE SEQUENCE [LARGE SCALE GENOMIC DNA]</scope>
    <source>
        <strain evidence="7">05x7-T-G4-1.051#20</strain>
    </source>
</reference>
<evidence type="ECO:0000256" key="3">
    <source>
        <dbReference type="ARBA" id="ARBA00022692"/>
    </source>
</evidence>
<proteinExistence type="inferred from homology"/>